<dbReference type="Proteomes" id="UP000756346">
    <property type="component" value="Unassembled WGS sequence"/>
</dbReference>
<evidence type="ECO:0000313" key="2">
    <source>
        <dbReference type="Proteomes" id="UP000756346"/>
    </source>
</evidence>
<dbReference type="RefSeq" id="XP_046018666.1">
    <property type="nucleotide sequence ID" value="XM_046148199.1"/>
</dbReference>
<dbReference type="AlphaFoldDB" id="A0A9P8YHH6"/>
<proteinExistence type="predicted"/>
<protein>
    <submittedName>
        <fullName evidence="1">Uncharacterized protein</fullName>
    </submittedName>
</protein>
<name>A0A9P8YHH6_9PEZI</name>
<comment type="caution">
    <text evidence="1">The sequence shown here is derived from an EMBL/GenBank/DDBJ whole genome shotgun (WGS) entry which is preliminary data.</text>
</comment>
<accession>A0A9P8YHH6</accession>
<gene>
    <name evidence="1" type="ORF">B0I36DRAFT_13044</name>
</gene>
<evidence type="ECO:0000313" key="1">
    <source>
        <dbReference type="EMBL" id="KAH7040611.1"/>
    </source>
</evidence>
<sequence>MPPRSYNPSGYSSIIVTFLTPPARQCAAATAQGLLVLAGFKGFHTSDGVSRPGGYRLISMHENNCALPQRDQTANALTIPIWISAEDRLGDDAAESLSAIYLGQYHHSHSSRAGPRVRRLILEEPCIHPWLYIVPNKGQAHRGQSCWGHKHGVRELVGRDSLRGAKNSCAILACTA</sequence>
<reference evidence="1" key="1">
    <citation type="journal article" date="2021" name="Nat. Commun.">
        <title>Genetic determinants of endophytism in the Arabidopsis root mycobiome.</title>
        <authorList>
            <person name="Mesny F."/>
            <person name="Miyauchi S."/>
            <person name="Thiergart T."/>
            <person name="Pickel B."/>
            <person name="Atanasova L."/>
            <person name="Karlsson M."/>
            <person name="Huettel B."/>
            <person name="Barry K.W."/>
            <person name="Haridas S."/>
            <person name="Chen C."/>
            <person name="Bauer D."/>
            <person name="Andreopoulos W."/>
            <person name="Pangilinan J."/>
            <person name="LaButti K."/>
            <person name="Riley R."/>
            <person name="Lipzen A."/>
            <person name="Clum A."/>
            <person name="Drula E."/>
            <person name="Henrissat B."/>
            <person name="Kohler A."/>
            <person name="Grigoriev I.V."/>
            <person name="Martin F.M."/>
            <person name="Hacquard S."/>
        </authorList>
    </citation>
    <scope>NUCLEOTIDE SEQUENCE</scope>
    <source>
        <strain evidence="1">MPI-CAGE-CH-0230</strain>
    </source>
</reference>
<dbReference type="EMBL" id="JAGTJQ010000001">
    <property type="protein sequence ID" value="KAH7040611.1"/>
    <property type="molecule type" value="Genomic_DNA"/>
</dbReference>
<dbReference type="GeneID" id="70177745"/>
<keyword evidence="2" id="KW-1185">Reference proteome</keyword>
<organism evidence="1 2">
    <name type="scientific">Microdochium trichocladiopsis</name>
    <dbReference type="NCBI Taxonomy" id="1682393"/>
    <lineage>
        <taxon>Eukaryota</taxon>
        <taxon>Fungi</taxon>
        <taxon>Dikarya</taxon>
        <taxon>Ascomycota</taxon>
        <taxon>Pezizomycotina</taxon>
        <taxon>Sordariomycetes</taxon>
        <taxon>Xylariomycetidae</taxon>
        <taxon>Xylariales</taxon>
        <taxon>Microdochiaceae</taxon>
        <taxon>Microdochium</taxon>
    </lineage>
</organism>